<proteinExistence type="predicted"/>
<dbReference type="InterPro" id="IPR036188">
    <property type="entry name" value="FAD/NAD-bd_sf"/>
</dbReference>
<name>A0A1W1YNB5_9FLAO</name>
<dbReference type="AlphaFoldDB" id="A0A1W1YNB5"/>
<dbReference type="STRING" id="504486.SAMN05660703_0693"/>
<dbReference type="GO" id="GO:0048038">
    <property type="term" value="F:quinone binding"/>
    <property type="evidence" value="ECO:0007669"/>
    <property type="project" value="UniProtKB-KW"/>
</dbReference>
<evidence type="ECO:0000256" key="5">
    <source>
        <dbReference type="ARBA" id="ARBA00022946"/>
    </source>
</evidence>
<keyword evidence="4" id="KW-0274">FAD</keyword>
<evidence type="ECO:0000256" key="2">
    <source>
        <dbReference type="ARBA" id="ARBA00022630"/>
    </source>
</evidence>
<protein>
    <submittedName>
        <fullName evidence="8">Sulfide:quinone oxidoreductase</fullName>
    </submittedName>
</protein>
<evidence type="ECO:0000259" key="7">
    <source>
        <dbReference type="Pfam" id="PF07992"/>
    </source>
</evidence>
<evidence type="ECO:0000313" key="8">
    <source>
        <dbReference type="EMBL" id="SMC37622.1"/>
    </source>
</evidence>
<accession>A0A1W1YNB5</accession>
<dbReference type="FunFam" id="3.50.50.60:FF:000034">
    <property type="entry name" value="sulfide:quinone oxidoreductase, mitochondrial"/>
    <property type="match status" value="1"/>
</dbReference>
<dbReference type="Proteomes" id="UP000192360">
    <property type="component" value="Unassembled WGS sequence"/>
</dbReference>
<keyword evidence="5" id="KW-0809">Transit peptide</keyword>
<dbReference type="EMBL" id="FWXO01000001">
    <property type="protein sequence ID" value="SMC37622.1"/>
    <property type="molecule type" value="Genomic_DNA"/>
</dbReference>
<dbReference type="OrthoDB" id="9805710at2"/>
<dbReference type="RefSeq" id="WP_084059980.1">
    <property type="nucleotide sequence ID" value="NZ_FWXO01000001.1"/>
</dbReference>
<keyword evidence="3" id="KW-0874">Quinone</keyword>
<dbReference type="GO" id="GO:0070224">
    <property type="term" value="F:sulfide:quinone oxidoreductase activity"/>
    <property type="evidence" value="ECO:0007669"/>
    <property type="project" value="TreeGrafter"/>
</dbReference>
<keyword evidence="6" id="KW-0560">Oxidoreductase</keyword>
<feature type="domain" description="FAD/NAD(P)-binding" evidence="7">
    <location>
        <begin position="6"/>
        <end position="121"/>
    </location>
</feature>
<dbReference type="PANTHER" id="PTHR10632:SF2">
    <property type="entry name" value="SULFIDE:QUINONE OXIDOREDUCTASE, MITOCHONDRIAL"/>
    <property type="match status" value="1"/>
</dbReference>
<dbReference type="PANTHER" id="PTHR10632">
    <property type="entry name" value="SULFIDE:QUINONE OXIDOREDUCTASE"/>
    <property type="match status" value="1"/>
</dbReference>
<keyword evidence="9" id="KW-1185">Reference proteome</keyword>
<dbReference type="SUPFAM" id="SSF51905">
    <property type="entry name" value="FAD/NAD(P)-binding domain"/>
    <property type="match status" value="3"/>
</dbReference>
<evidence type="ECO:0000256" key="3">
    <source>
        <dbReference type="ARBA" id="ARBA00022719"/>
    </source>
</evidence>
<sequence>MKTHHQILIIGGGTAGIMTGAQLQKKDKNLDIAIIEPTEIHYYQPAWTLVGAGAYDYKKTAKPMSSVMPDGITWIKDKATGFDPEKNTVTTEKKGAITYDFLVVAPGLAYDFSLVPGLGEAMDKGVVCSNYTNPEHTWEVIKNFKGGTALFTQPTTPIKCGGAPQKIMYLAESHFRKSGVRKKTDVIFATGGTVIFGVKEVAKTLMEVVDRKDINLRFHHKLVAVDSDKQIAWYEMGKDITSGGCVVISGNEATDLKLDENFQYNYKDVKVTRDGNRYGIHYDMLHTAPPSVAPKFVKDSVLVNDAGWVDVNHQTMQHNKFPNIFSLGDVAALPTAKTGAAIRKQVPIVVDNISLLITQHKMGDMSYNGYSSCPLVTDYGKMVLAEFDYNNNFIPDPKLKQMFISDSSKEHWRLWMLKKYGLPYLYWNKMLKGKNV</sequence>
<dbReference type="Pfam" id="PF07992">
    <property type="entry name" value="Pyr_redox_2"/>
    <property type="match status" value="1"/>
</dbReference>
<gene>
    <name evidence="8" type="ORF">SAMN05660703_0693</name>
</gene>
<dbReference type="InterPro" id="IPR015904">
    <property type="entry name" value="Sulphide_quinone_reductase"/>
</dbReference>
<organism evidence="8 9">
    <name type="scientific">Cellulophaga tyrosinoxydans</name>
    <dbReference type="NCBI Taxonomy" id="504486"/>
    <lineage>
        <taxon>Bacteria</taxon>
        <taxon>Pseudomonadati</taxon>
        <taxon>Bacteroidota</taxon>
        <taxon>Flavobacteriia</taxon>
        <taxon>Flavobacteriales</taxon>
        <taxon>Flavobacteriaceae</taxon>
        <taxon>Cellulophaga</taxon>
    </lineage>
</organism>
<dbReference type="GO" id="GO:0071949">
    <property type="term" value="F:FAD binding"/>
    <property type="evidence" value="ECO:0007669"/>
    <property type="project" value="TreeGrafter"/>
</dbReference>
<evidence type="ECO:0000256" key="1">
    <source>
        <dbReference type="ARBA" id="ARBA00001974"/>
    </source>
</evidence>
<comment type="cofactor">
    <cofactor evidence="1">
        <name>FAD</name>
        <dbReference type="ChEBI" id="CHEBI:57692"/>
    </cofactor>
</comment>
<evidence type="ECO:0000256" key="4">
    <source>
        <dbReference type="ARBA" id="ARBA00022827"/>
    </source>
</evidence>
<reference evidence="8 9" key="1">
    <citation type="submission" date="2017-04" db="EMBL/GenBank/DDBJ databases">
        <authorList>
            <person name="Afonso C.L."/>
            <person name="Miller P.J."/>
            <person name="Scott M.A."/>
            <person name="Spackman E."/>
            <person name="Goraichik I."/>
            <person name="Dimitrov K.M."/>
            <person name="Suarez D.L."/>
            <person name="Swayne D.E."/>
        </authorList>
    </citation>
    <scope>NUCLEOTIDE SEQUENCE [LARGE SCALE GENOMIC DNA]</scope>
    <source>
        <strain evidence="8 9">DSM 21164</strain>
    </source>
</reference>
<evidence type="ECO:0000313" key="9">
    <source>
        <dbReference type="Proteomes" id="UP000192360"/>
    </source>
</evidence>
<dbReference type="GO" id="GO:0070221">
    <property type="term" value="P:sulfide oxidation, using sulfide:quinone oxidoreductase"/>
    <property type="evidence" value="ECO:0007669"/>
    <property type="project" value="TreeGrafter"/>
</dbReference>
<dbReference type="InterPro" id="IPR023753">
    <property type="entry name" value="FAD/NAD-binding_dom"/>
</dbReference>
<dbReference type="Gene3D" id="3.50.50.60">
    <property type="entry name" value="FAD/NAD(P)-binding domain"/>
    <property type="match status" value="2"/>
</dbReference>
<keyword evidence="2" id="KW-0285">Flavoprotein</keyword>
<evidence type="ECO:0000256" key="6">
    <source>
        <dbReference type="ARBA" id="ARBA00023002"/>
    </source>
</evidence>